<organism evidence="1 2">
    <name type="scientific">Panagrolaimus sp. ES5</name>
    <dbReference type="NCBI Taxonomy" id="591445"/>
    <lineage>
        <taxon>Eukaryota</taxon>
        <taxon>Metazoa</taxon>
        <taxon>Ecdysozoa</taxon>
        <taxon>Nematoda</taxon>
        <taxon>Chromadorea</taxon>
        <taxon>Rhabditida</taxon>
        <taxon>Tylenchina</taxon>
        <taxon>Panagrolaimomorpha</taxon>
        <taxon>Panagrolaimoidea</taxon>
        <taxon>Panagrolaimidae</taxon>
        <taxon>Panagrolaimus</taxon>
    </lineage>
</organism>
<reference evidence="2" key="1">
    <citation type="submission" date="2022-11" db="UniProtKB">
        <authorList>
            <consortium name="WormBaseParasite"/>
        </authorList>
    </citation>
    <scope>IDENTIFICATION</scope>
</reference>
<dbReference type="Proteomes" id="UP000887579">
    <property type="component" value="Unplaced"/>
</dbReference>
<name>A0AC34F3G2_9BILA</name>
<proteinExistence type="predicted"/>
<evidence type="ECO:0000313" key="1">
    <source>
        <dbReference type="Proteomes" id="UP000887579"/>
    </source>
</evidence>
<dbReference type="WBParaSite" id="ES5_v2.g11419.t1">
    <property type="protein sequence ID" value="ES5_v2.g11419.t1"/>
    <property type="gene ID" value="ES5_v2.g11419"/>
</dbReference>
<protein>
    <submittedName>
        <fullName evidence="2">Uncharacterized protein</fullName>
    </submittedName>
</protein>
<accession>A0AC34F3G2</accession>
<evidence type="ECO:0000313" key="2">
    <source>
        <dbReference type="WBParaSite" id="ES5_v2.g11419.t1"/>
    </source>
</evidence>
<sequence>MTNLDILNDKDFFDYLLQSLTDHYSKLSGYDNVTIRPEFTEEFFANYWLQLMKIAQLENVPTVIIDDHEHQGKVNNGFDSIHRSLFEVCESRINLRVTTRFVLNGKKLDDEEEIVVRNLFMLILLFVSEWVADKQDECPHYTVLL</sequence>